<protein>
    <submittedName>
        <fullName evidence="2">Uncharacterized protein</fullName>
    </submittedName>
</protein>
<dbReference type="EMBL" id="JABBWK010000043">
    <property type="protein sequence ID" value="KAG1897851.1"/>
    <property type="molecule type" value="Genomic_DNA"/>
</dbReference>
<comment type="caution">
    <text evidence="2">The sequence shown here is derived from an EMBL/GenBank/DDBJ whole genome shotgun (WGS) entry which is preliminary data.</text>
</comment>
<reference evidence="2" key="1">
    <citation type="journal article" date="2020" name="New Phytol.">
        <title>Comparative genomics reveals dynamic genome evolution in host specialist ectomycorrhizal fungi.</title>
        <authorList>
            <person name="Lofgren L.A."/>
            <person name="Nguyen N.H."/>
            <person name="Vilgalys R."/>
            <person name="Ruytinx J."/>
            <person name="Liao H.L."/>
            <person name="Branco S."/>
            <person name="Kuo A."/>
            <person name="LaButti K."/>
            <person name="Lipzen A."/>
            <person name="Andreopoulos W."/>
            <person name="Pangilinan J."/>
            <person name="Riley R."/>
            <person name="Hundley H."/>
            <person name="Na H."/>
            <person name="Barry K."/>
            <person name="Grigoriev I.V."/>
            <person name="Stajich J.E."/>
            <person name="Kennedy P.G."/>
        </authorList>
    </citation>
    <scope>NUCLEOTIDE SEQUENCE</scope>
    <source>
        <strain evidence="2">FC203</strain>
    </source>
</reference>
<name>A0AAD4HIX4_9AGAM</name>
<dbReference type="GeneID" id="64661756"/>
<dbReference type="Proteomes" id="UP001195769">
    <property type="component" value="Unassembled WGS sequence"/>
</dbReference>
<keyword evidence="3" id="KW-1185">Reference proteome</keyword>
<evidence type="ECO:0000313" key="3">
    <source>
        <dbReference type="Proteomes" id="UP001195769"/>
    </source>
</evidence>
<sequence length="208" mass="22712">MSSSSDRSIFGICTTFNFDPSTSTRICIIRLPLAFFKAAMILHRLFAVTDLLGDQYSVVHRCVLPALCTKQGHDDETDTSEIMFYNDPEDDVPLPLVPSNGPDDNTGHMPATVTAGSWRSGHPSKPSACIRDADNVASSSGTRKRAHTSSNTADEDLPSAAPDPGESSSDELIPQLDDDDDEAESNCESNCLKKRSYSRHLDYIHSYP</sequence>
<dbReference type="AlphaFoldDB" id="A0AAD4HIX4"/>
<feature type="region of interest" description="Disordered" evidence="1">
    <location>
        <begin position="84"/>
        <end position="188"/>
    </location>
</feature>
<evidence type="ECO:0000313" key="2">
    <source>
        <dbReference type="EMBL" id="KAG1897851.1"/>
    </source>
</evidence>
<gene>
    <name evidence="2" type="ORF">F5891DRAFT_1191475</name>
</gene>
<accession>A0AAD4HIX4</accession>
<feature type="compositionally biased region" description="Acidic residues" evidence="1">
    <location>
        <begin position="176"/>
        <end position="185"/>
    </location>
</feature>
<proteinExistence type="predicted"/>
<dbReference type="RefSeq" id="XP_041223427.1">
    <property type="nucleotide sequence ID" value="XM_041367458.1"/>
</dbReference>
<evidence type="ECO:0000256" key="1">
    <source>
        <dbReference type="SAM" id="MobiDB-lite"/>
    </source>
</evidence>
<organism evidence="2 3">
    <name type="scientific">Suillus fuscotomentosus</name>
    <dbReference type="NCBI Taxonomy" id="1912939"/>
    <lineage>
        <taxon>Eukaryota</taxon>
        <taxon>Fungi</taxon>
        <taxon>Dikarya</taxon>
        <taxon>Basidiomycota</taxon>
        <taxon>Agaricomycotina</taxon>
        <taxon>Agaricomycetes</taxon>
        <taxon>Agaricomycetidae</taxon>
        <taxon>Boletales</taxon>
        <taxon>Suillineae</taxon>
        <taxon>Suillaceae</taxon>
        <taxon>Suillus</taxon>
    </lineage>
</organism>